<dbReference type="InterPro" id="IPR050772">
    <property type="entry name" value="Hydratase-Decarb/MhpD_sf"/>
</dbReference>
<dbReference type="RefSeq" id="WP_072746272.1">
    <property type="nucleotide sequence ID" value="NZ_FOHL01000003.1"/>
</dbReference>
<dbReference type="InterPro" id="IPR036663">
    <property type="entry name" value="Fumarylacetoacetase_C_sf"/>
</dbReference>
<evidence type="ECO:0000313" key="2">
    <source>
        <dbReference type="Proteomes" id="UP000184066"/>
    </source>
</evidence>
<dbReference type="PANTHER" id="PTHR30143">
    <property type="entry name" value="ACID HYDRATASE"/>
    <property type="match status" value="1"/>
</dbReference>
<proteinExistence type="predicted"/>
<dbReference type="GO" id="GO:0008684">
    <property type="term" value="F:2-oxopent-4-enoate hydratase activity"/>
    <property type="evidence" value="ECO:0007669"/>
    <property type="project" value="TreeGrafter"/>
</dbReference>
<name>A0A1M7SBQ7_9RHOB</name>
<dbReference type="OrthoDB" id="9792137at2"/>
<dbReference type="EMBL" id="FRDL01000002">
    <property type="protein sequence ID" value="SHN55977.1"/>
    <property type="molecule type" value="Genomic_DNA"/>
</dbReference>
<dbReference type="PANTHER" id="PTHR30143:SF0">
    <property type="entry name" value="2-KETO-4-PENTENOATE HYDRATASE"/>
    <property type="match status" value="1"/>
</dbReference>
<keyword evidence="2" id="KW-1185">Reference proteome</keyword>
<dbReference type="SUPFAM" id="SSF56529">
    <property type="entry name" value="FAH"/>
    <property type="match status" value="1"/>
</dbReference>
<evidence type="ECO:0000313" key="1">
    <source>
        <dbReference type="EMBL" id="SHN55977.1"/>
    </source>
</evidence>
<accession>A0A1M7SBQ7</accession>
<dbReference type="STRING" id="1189325.SAMN04488119_103313"/>
<dbReference type="GO" id="GO:0005737">
    <property type="term" value="C:cytoplasm"/>
    <property type="evidence" value="ECO:0007669"/>
    <property type="project" value="TreeGrafter"/>
</dbReference>
<dbReference type="Proteomes" id="UP000184066">
    <property type="component" value="Unassembled WGS sequence"/>
</dbReference>
<protein>
    <submittedName>
        <fullName evidence="1">2-keto-4-pentenoate hydratase</fullName>
    </submittedName>
</protein>
<dbReference type="AlphaFoldDB" id="A0A1M7SBQ7"/>
<dbReference type="Gene3D" id="3.90.850.10">
    <property type="entry name" value="Fumarylacetoacetase-like, C-terminal domain"/>
    <property type="match status" value="1"/>
</dbReference>
<sequence length="271" mass="27906">MSDIDPAEHRLRALVSRLAPDIAADIAAPAPFRDPGPDLADMDAAYAVQLEVAARLAPGRGGVAGRKIAWNSAQQLAMAGLAEPGAAHVFADQIAAAQDGPARIEAARFMSLAVEPEIAAILAADMAPRPGGHDRASAAAAVARLVPAFEILDRRRVDPGARPVAVVAANIFNAGAALGGPGAAPDQVDPARLRARVTLNGETLLDAEGTAPMDPLEAVAFLANRFNALGQTLRAGETLLLGAHLPPRQIDAPARLRFEIAQLGAVALEVV</sequence>
<organism evidence="1 2">
    <name type="scientific">Oceanicella actignis</name>
    <dbReference type="NCBI Taxonomy" id="1189325"/>
    <lineage>
        <taxon>Bacteria</taxon>
        <taxon>Pseudomonadati</taxon>
        <taxon>Pseudomonadota</taxon>
        <taxon>Alphaproteobacteria</taxon>
        <taxon>Rhodobacterales</taxon>
        <taxon>Paracoccaceae</taxon>
        <taxon>Oceanicella</taxon>
    </lineage>
</organism>
<gene>
    <name evidence="1" type="ORF">SAMN05216200_102195</name>
</gene>
<reference evidence="1 2" key="1">
    <citation type="submission" date="2016-12" db="EMBL/GenBank/DDBJ databases">
        <authorList>
            <person name="Song W.-J."/>
            <person name="Kurnit D.M."/>
        </authorList>
    </citation>
    <scope>NUCLEOTIDE SEQUENCE [LARGE SCALE GENOMIC DNA]</scope>
    <source>
        <strain evidence="1 2">CGMCC 1.10808</strain>
    </source>
</reference>